<evidence type="ECO:0000313" key="13">
    <source>
        <dbReference type="Proteomes" id="UP001056588"/>
    </source>
</evidence>
<evidence type="ECO:0000256" key="1">
    <source>
        <dbReference type="ARBA" id="ARBA00000198"/>
    </source>
</evidence>
<evidence type="ECO:0000256" key="4">
    <source>
        <dbReference type="ARBA" id="ARBA00022679"/>
    </source>
</evidence>
<dbReference type="InterPro" id="IPR035907">
    <property type="entry name" value="Hppk_sf"/>
</dbReference>
<dbReference type="Proteomes" id="UP000223828">
    <property type="component" value="Unassembled WGS sequence"/>
</dbReference>
<keyword evidence="5" id="KW-0547">Nucleotide-binding</keyword>
<comment type="catalytic activity">
    <reaction evidence="1">
        <text>6-hydroxymethyl-7,8-dihydropterin + ATP = (7,8-dihydropterin-6-yl)methyl diphosphate + AMP + H(+)</text>
        <dbReference type="Rhea" id="RHEA:11412"/>
        <dbReference type="ChEBI" id="CHEBI:15378"/>
        <dbReference type="ChEBI" id="CHEBI:30616"/>
        <dbReference type="ChEBI" id="CHEBI:44841"/>
        <dbReference type="ChEBI" id="CHEBI:72950"/>
        <dbReference type="ChEBI" id="CHEBI:456215"/>
        <dbReference type="EC" id="2.7.6.3"/>
    </reaction>
</comment>
<dbReference type="GO" id="GO:0005524">
    <property type="term" value="F:ATP binding"/>
    <property type="evidence" value="ECO:0007669"/>
    <property type="project" value="UniProtKB-KW"/>
</dbReference>
<dbReference type="SUPFAM" id="SSF55083">
    <property type="entry name" value="6-hydroxymethyl-7,8-dihydropterin pyrophosphokinase, HPPK"/>
    <property type="match status" value="1"/>
</dbReference>
<dbReference type="GO" id="GO:0003848">
    <property type="term" value="F:2-amino-4-hydroxy-6-hydroxymethyldihydropteridine diphosphokinase activity"/>
    <property type="evidence" value="ECO:0007669"/>
    <property type="project" value="UniProtKB-EC"/>
</dbReference>
<sequence>MIYAYLGLGSNVGERMTQLEEAVSILNHKAGIEVTQTSPIYETEPVGYLDQPRFLNQCIEVHTSLNPHELLKACLDTEQQLHRVRDIRWGPRTIDVDILLYGEHTINETDLVVPHPRMKERAFVLIPLNDIAANMIEPNLNRKIGSLVTSDDSVKKYKD</sequence>
<dbReference type="Proteomes" id="UP001056588">
    <property type="component" value="Chromosome"/>
</dbReference>
<proteinExistence type="predicted"/>
<keyword evidence="7" id="KW-0067">ATP-binding</keyword>
<keyword evidence="13" id="KW-1185">Reference proteome</keyword>
<feature type="domain" description="7,8-dihydro-6-hydroxymethylpterin-pyrophosphokinase" evidence="9">
    <location>
        <begin position="88"/>
        <end position="99"/>
    </location>
</feature>
<reference evidence="10" key="3">
    <citation type="submission" date="2017-10" db="EMBL/GenBank/DDBJ databases">
        <authorList>
            <person name="Vrbovska V."/>
            <person name="Kovarovic V."/>
            <person name="Indrakova A."/>
        </authorList>
    </citation>
    <scope>NUCLEOTIDE SEQUENCE</scope>
    <source>
        <strain evidence="10">CCM 8730</strain>
    </source>
</reference>
<dbReference type="Gene3D" id="3.30.70.560">
    <property type="entry name" value="7,8-Dihydro-6-hydroxymethylpterin-pyrophosphokinase HPPK"/>
    <property type="match status" value="1"/>
</dbReference>
<dbReference type="Pfam" id="PF01288">
    <property type="entry name" value="HPPK"/>
    <property type="match status" value="1"/>
</dbReference>
<dbReference type="EMBL" id="MRZN01000022">
    <property type="protein sequence ID" value="PHK48851.1"/>
    <property type="molecule type" value="Genomic_DNA"/>
</dbReference>
<organism evidence="10 12">
    <name type="scientific">Staphylococcus edaphicus</name>
    <dbReference type="NCBI Taxonomy" id="1955013"/>
    <lineage>
        <taxon>Bacteria</taxon>
        <taxon>Bacillati</taxon>
        <taxon>Bacillota</taxon>
        <taxon>Bacilli</taxon>
        <taxon>Bacillales</taxon>
        <taxon>Staphylococcaceae</taxon>
        <taxon>Staphylococcus</taxon>
    </lineage>
</organism>
<evidence type="ECO:0000259" key="9">
    <source>
        <dbReference type="PROSITE" id="PS00794"/>
    </source>
</evidence>
<keyword evidence="4 11" id="KW-0808">Transferase</keyword>
<dbReference type="GO" id="GO:0016301">
    <property type="term" value="F:kinase activity"/>
    <property type="evidence" value="ECO:0007669"/>
    <property type="project" value="UniProtKB-KW"/>
</dbReference>
<dbReference type="NCBIfam" id="TIGR01498">
    <property type="entry name" value="folK"/>
    <property type="match status" value="1"/>
</dbReference>
<reference evidence="12" key="2">
    <citation type="submission" date="2017-10" db="EMBL/GenBank/DDBJ databases">
        <title>Staphylococcus edaphicus sp. nov., isolated in Antarctica, harbouring mecC gene and genomic islands essential in adaptation to extreme environment.</title>
        <authorList>
            <person name="Pantucek R."/>
            <person name="Sedlacek I."/>
            <person name="Indrakova A."/>
            <person name="Vrbovska V."/>
            <person name="Maslanova I."/>
            <person name="Kovarovic V."/>
            <person name="Svec P."/>
            <person name="Kralova S."/>
            <person name="Kristofova L."/>
            <person name="Keklakova J."/>
            <person name="Petras P."/>
            <person name="Doskar J."/>
        </authorList>
    </citation>
    <scope>NUCLEOTIDE SEQUENCE [LARGE SCALE GENOMIC DNA]</scope>
    <source>
        <strain evidence="12">CCM 5085</strain>
    </source>
</reference>
<reference evidence="10" key="1">
    <citation type="journal article" date="2017" name="Appl. Environ. Microbiol.">
        <title>Staphylococcus edaphicus sp. nov., isolated in Antarctica, harbours mecC gene and genomic islands with suspected role in adaptation to extreme environment.</title>
        <authorList>
            <person name="Pantucek R."/>
            <person name="Sedlacek I."/>
            <person name="Indrakova A."/>
            <person name="Vrbovska V."/>
            <person name="Maslanova I."/>
            <person name="Kovarovic V."/>
            <person name="Svec P."/>
            <person name="Kralova S."/>
            <person name="Kristofova L."/>
            <person name="Keklakova J."/>
            <person name="Petras P."/>
            <person name="Doskar J."/>
        </authorList>
    </citation>
    <scope>NUCLEOTIDE SEQUENCE</scope>
    <source>
        <strain evidence="10">CCM 8730</strain>
    </source>
</reference>
<name>A0A2C6VEV9_9STAP</name>
<dbReference type="PROSITE" id="PS00794">
    <property type="entry name" value="HPPK"/>
    <property type="match status" value="1"/>
</dbReference>
<comment type="pathway">
    <text evidence="2">Cofactor biosynthesis; tetrahydrofolate biosynthesis; 2-amino-4-hydroxy-6-hydroxymethyl-7,8-dihydropteridine diphosphate from 7,8-dihydroneopterin triphosphate: step 4/4.</text>
</comment>
<evidence type="ECO:0000256" key="2">
    <source>
        <dbReference type="ARBA" id="ARBA00005051"/>
    </source>
</evidence>
<dbReference type="PANTHER" id="PTHR43071">
    <property type="entry name" value="2-AMINO-4-HYDROXY-6-HYDROXYMETHYLDIHYDROPTERIDINE PYROPHOSPHOKINASE"/>
    <property type="match status" value="1"/>
</dbReference>
<dbReference type="CDD" id="cd00483">
    <property type="entry name" value="HPPK"/>
    <property type="match status" value="1"/>
</dbReference>
<dbReference type="InterPro" id="IPR000550">
    <property type="entry name" value="Hppk"/>
</dbReference>
<dbReference type="RefSeq" id="WP_099091032.1">
    <property type="nucleotide sequence ID" value="NZ_CP093217.1"/>
</dbReference>
<dbReference type="PANTHER" id="PTHR43071:SF1">
    <property type="entry name" value="2-AMINO-4-HYDROXY-6-HYDROXYMETHYLDIHYDROPTERIDINE PYROPHOSPHOKINASE"/>
    <property type="match status" value="1"/>
</dbReference>
<evidence type="ECO:0000256" key="8">
    <source>
        <dbReference type="ARBA" id="ARBA00022909"/>
    </source>
</evidence>
<evidence type="ECO:0000313" key="11">
    <source>
        <dbReference type="EMBL" id="UQW81296.1"/>
    </source>
</evidence>
<evidence type="ECO:0000256" key="5">
    <source>
        <dbReference type="ARBA" id="ARBA00022741"/>
    </source>
</evidence>
<gene>
    <name evidence="10" type="primary">folK</name>
    <name evidence="10" type="ORF">BTJ66_11205</name>
    <name evidence="11" type="ORF">MNY58_12130</name>
</gene>
<dbReference type="EMBL" id="CP093217">
    <property type="protein sequence ID" value="UQW81296.1"/>
    <property type="molecule type" value="Genomic_DNA"/>
</dbReference>
<keyword evidence="6" id="KW-0418">Kinase</keyword>
<dbReference type="UniPathway" id="UPA00077">
    <property type="reaction ID" value="UER00155"/>
</dbReference>
<dbReference type="EC" id="2.7.6.3" evidence="3"/>
<evidence type="ECO:0000256" key="7">
    <source>
        <dbReference type="ARBA" id="ARBA00022840"/>
    </source>
</evidence>
<dbReference type="GO" id="GO:0046654">
    <property type="term" value="P:tetrahydrofolate biosynthetic process"/>
    <property type="evidence" value="ECO:0007669"/>
    <property type="project" value="UniProtKB-UniPathway"/>
</dbReference>
<evidence type="ECO:0000256" key="6">
    <source>
        <dbReference type="ARBA" id="ARBA00022777"/>
    </source>
</evidence>
<keyword evidence="8" id="KW-0289">Folate biosynthesis</keyword>
<dbReference type="OrthoDB" id="9808041at2"/>
<dbReference type="GO" id="GO:0046656">
    <property type="term" value="P:folic acid biosynthetic process"/>
    <property type="evidence" value="ECO:0007669"/>
    <property type="project" value="UniProtKB-KW"/>
</dbReference>
<evidence type="ECO:0000313" key="12">
    <source>
        <dbReference type="Proteomes" id="UP000223828"/>
    </source>
</evidence>
<evidence type="ECO:0000256" key="3">
    <source>
        <dbReference type="ARBA" id="ARBA00013253"/>
    </source>
</evidence>
<dbReference type="AlphaFoldDB" id="A0A2C6VEV9"/>
<reference evidence="11" key="4">
    <citation type="submission" date="2022-03" db="EMBL/GenBank/DDBJ databases">
        <title>Complete Genome Sequence of Staphylococcus edaphicus strain CCM 8731.</title>
        <authorList>
            <person name="Rimmer C.O."/>
            <person name="Thomas J.C."/>
        </authorList>
    </citation>
    <scope>NUCLEOTIDE SEQUENCE</scope>
    <source>
        <strain evidence="11">CCM 8731</strain>
    </source>
</reference>
<protein>
    <recommendedName>
        <fullName evidence="3">2-amino-4-hydroxy-6-hydroxymethyldihydropteridine diphosphokinase</fullName>
        <ecNumber evidence="3">2.7.6.3</ecNumber>
    </recommendedName>
</protein>
<evidence type="ECO:0000313" key="10">
    <source>
        <dbReference type="EMBL" id="PHK48851.1"/>
    </source>
</evidence>
<accession>A0A2C6VEV9</accession>